<feature type="domain" description="CAAX prenyl protease 2/Lysostaphin resistance protein A-like" evidence="3">
    <location>
        <begin position="139"/>
        <end position="238"/>
    </location>
</feature>
<dbReference type="RefSeq" id="WP_087714785.1">
    <property type="nucleotide sequence ID" value="NZ_MWPH01000002.1"/>
</dbReference>
<feature type="transmembrane region" description="Helical" evidence="2">
    <location>
        <begin position="123"/>
        <end position="148"/>
    </location>
</feature>
<feature type="region of interest" description="Disordered" evidence="1">
    <location>
        <begin position="287"/>
        <end position="307"/>
    </location>
</feature>
<proteinExistence type="predicted"/>
<evidence type="ECO:0000256" key="1">
    <source>
        <dbReference type="SAM" id="MobiDB-lite"/>
    </source>
</evidence>
<dbReference type="InterPro" id="IPR003675">
    <property type="entry name" value="Rce1/LyrA-like_dom"/>
</dbReference>
<protein>
    <recommendedName>
        <fullName evidence="3">CAAX prenyl protease 2/Lysostaphin resistance protein A-like domain-containing protein</fullName>
    </recommendedName>
</protein>
<name>A0A202E9K5_9EURY</name>
<keyword evidence="2" id="KW-0812">Transmembrane</keyword>
<sequence length="307" mass="32963">MSDIDRGRLGLFIGTVTVLMAGWFVGTPLLIDQWDETLHPAFFGRIHMFTPMVAALVVCFASGISLSTVGLRLGRVRWLGIAVGVAFSLVVLMIPVAVAVPGIEFQSTIYYYELPFPSLLPEIPPDLLTVGTAVGIVVVTGVTIHAVFGFGEEFGWRGYLLWELAPLGFWRASVVIGTVWGLWHAPVAFTTWGMGVIDGWPLLAWLLTGIVFSPVYTYVVVRAKSVLAAALFHGVFNATTSLFGAVVYTDQLVLGTILQPVGVAGLVTFGGAVTIIAICGPPELTREFAHSPRSSQNRTTPPTDTDA</sequence>
<keyword evidence="5" id="KW-1185">Reference proteome</keyword>
<feature type="transmembrane region" description="Helical" evidence="2">
    <location>
        <begin position="203"/>
        <end position="221"/>
    </location>
</feature>
<gene>
    <name evidence="4" type="ORF">B2G88_11060</name>
</gene>
<keyword evidence="2" id="KW-1133">Transmembrane helix</keyword>
<feature type="transmembrane region" description="Helical" evidence="2">
    <location>
        <begin position="51"/>
        <end position="71"/>
    </location>
</feature>
<feature type="transmembrane region" description="Helical" evidence="2">
    <location>
        <begin position="228"/>
        <end position="249"/>
    </location>
</feature>
<evidence type="ECO:0000313" key="5">
    <source>
        <dbReference type="Proteomes" id="UP000196084"/>
    </source>
</evidence>
<dbReference type="AlphaFoldDB" id="A0A202E9K5"/>
<feature type="compositionally biased region" description="Polar residues" evidence="1">
    <location>
        <begin position="292"/>
        <end position="307"/>
    </location>
</feature>
<evidence type="ECO:0000259" key="3">
    <source>
        <dbReference type="Pfam" id="PF02517"/>
    </source>
</evidence>
<dbReference type="InterPro" id="IPR042150">
    <property type="entry name" value="MmRce1-like"/>
</dbReference>
<evidence type="ECO:0000313" key="4">
    <source>
        <dbReference type="EMBL" id="OVE84899.1"/>
    </source>
</evidence>
<comment type="caution">
    <text evidence="4">The sequence shown here is derived from an EMBL/GenBank/DDBJ whole genome shotgun (WGS) entry which is preliminary data.</text>
</comment>
<dbReference type="GO" id="GO:0080120">
    <property type="term" value="P:CAAX-box protein maturation"/>
    <property type="evidence" value="ECO:0007669"/>
    <property type="project" value="UniProtKB-ARBA"/>
</dbReference>
<dbReference type="PANTHER" id="PTHR35797:SF1">
    <property type="entry name" value="PROTEASE"/>
    <property type="match status" value="1"/>
</dbReference>
<feature type="transmembrane region" description="Helical" evidence="2">
    <location>
        <begin position="160"/>
        <end position="183"/>
    </location>
</feature>
<feature type="transmembrane region" description="Helical" evidence="2">
    <location>
        <begin position="9"/>
        <end position="31"/>
    </location>
</feature>
<dbReference type="OrthoDB" id="28575at2157"/>
<dbReference type="GO" id="GO:0004175">
    <property type="term" value="F:endopeptidase activity"/>
    <property type="evidence" value="ECO:0007669"/>
    <property type="project" value="UniProtKB-ARBA"/>
</dbReference>
<organism evidence="4 5">
    <name type="scientific">Natronolimnobius baerhuensis</name>
    <dbReference type="NCBI Taxonomy" id="253108"/>
    <lineage>
        <taxon>Archaea</taxon>
        <taxon>Methanobacteriati</taxon>
        <taxon>Methanobacteriota</taxon>
        <taxon>Stenosarchaea group</taxon>
        <taxon>Halobacteria</taxon>
        <taxon>Halobacteriales</taxon>
        <taxon>Natrialbaceae</taxon>
        <taxon>Natronolimnobius</taxon>
    </lineage>
</organism>
<evidence type="ECO:0000256" key="2">
    <source>
        <dbReference type="SAM" id="Phobius"/>
    </source>
</evidence>
<feature type="transmembrane region" description="Helical" evidence="2">
    <location>
        <begin position="78"/>
        <end position="103"/>
    </location>
</feature>
<dbReference type="Pfam" id="PF02517">
    <property type="entry name" value="Rce1-like"/>
    <property type="match status" value="1"/>
</dbReference>
<dbReference type="Proteomes" id="UP000196084">
    <property type="component" value="Unassembled WGS sequence"/>
</dbReference>
<dbReference type="PANTHER" id="PTHR35797">
    <property type="entry name" value="PROTEASE-RELATED"/>
    <property type="match status" value="1"/>
</dbReference>
<feature type="transmembrane region" description="Helical" evidence="2">
    <location>
        <begin position="261"/>
        <end position="280"/>
    </location>
</feature>
<keyword evidence="2" id="KW-0472">Membrane</keyword>
<dbReference type="EMBL" id="MWPH01000002">
    <property type="protein sequence ID" value="OVE84899.1"/>
    <property type="molecule type" value="Genomic_DNA"/>
</dbReference>
<accession>A0A202E9K5</accession>
<reference evidence="4 5" key="1">
    <citation type="submission" date="2017-02" db="EMBL/GenBank/DDBJ databases">
        <title>Natronthermophilus aegyptiacus gen. nov.,sp. nov., an aerobic, extremely halophilic alkalithermophilic archaeon isolated from the athalassohaline Wadi An Natrun, Egypt.</title>
        <authorList>
            <person name="Zhao B."/>
        </authorList>
    </citation>
    <scope>NUCLEOTIDE SEQUENCE [LARGE SCALE GENOMIC DNA]</scope>
    <source>
        <strain evidence="4 5">CGMCC 1.3597</strain>
    </source>
</reference>